<dbReference type="NCBIfam" id="TIGR01730">
    <property type="entry name" value="RND_mfp"/>
    <property type="match status" value="1"/>
</dbReference>
<dbReference type="Gene3D" id="1.10.287.470">
    <property type="entry name" value="Helix hairpin bin"/>
    <property type="match status" value="1"/>
</dbReference>
<dbReference type="AlphaFoldDB" id="A0A1I3DN38"/>
<dbReference type="Pfam" id="PF25967">
    <property type="entry name" value="RND-MFP_C"/>
    <property type="match status" value="1"/>
</dbReference>
<evidence type="ECO:0000256" key="1">
    <source>
        <dbReference type="ARBA" id="ARBA00004196"/>
    </source>
</evidence>
<reference evidence="8 9" key="1">
    <citation type="submission" date="2016-10" db="EMBL/GenBank/DDBJ databases">
        <authorList>
            <person name="de Groot N.N."/>
        </authorList>
    </citation>
    <scope>NUCLEOTIDE SEQUENCE [LARGE SCALE GENOMIC DNA]</scope>
    <source>
        <strain evidence="8 9">RK1</strain>
    </source>
</reference>
<dbReference type="SUPFAM" id="SSF111369">
    <property type="entry name" value="HlyD-like secretion proteins"/>
    <property type="match status" value="1"/>
</dbReference>
<dbReference type="Proteomes" id="UP000198670">
    <property type="component" value="Unassembled WGS sequence"/>
</dbReference>
<feature type="domain" description="Multidrug resistance protein MdtA-like C-terminal permuted SH3" evidence="6">
    <location>
        <begin position="283"/>
        <end position="339"/>
    </location>
</feature>
<dbReference type="InterPro" id="IPR058625">
    <property type="entry name" value="MdtA-like_BSH"/>
</dbReference>
<keyword evidence="3" id="KW-0813">Transport</keyword>
<evidence type="ECO:0000256" key="4">
    <source>
        <dbReference type="SAM" id="Coils"/>
    </source>
</evidence>
<sequence>MKRIIITIVVVIGVLALIGWVLSKNKAENEAKTAVVAQTGGAIVVNAAKVSRQPLVLDFSANGNFAANQDLLLKSEVSGRVTRILAKEGARVGKGQVLALVDPEIINLDKQAAEDALQKLKTDYERYKSSFETGGVTRAQLDDIELQLRNAEIRLQQANRRVQDANIKSPINGIINRRDIEVGAYLSQGTELFEIVDLSQLKLKITANETQVVNLKVGDKVTIVSTVFPDKEFNGTISFIAAKADNTLNYPVEITVDNSASSELKAGMYATAHFKFPQQNPTILIPRGSFVGGVNSNQVYVLEADSIAAIRKVVAGRIFGEQVEILQGLEEGETVITSGQINLVDGAKVQAQVDSAANR</sequence>
<dbReference type="Pfam" id="PF25917">
    <property type="entry name" value="BSH_RND"/>
    <property type="match status" value="1"/>
</dbReference>
<evidence type="ECO:0000259" key="6">
    <source>
        <dbReference type="Pfam" id="PF25967"/>
    </source>
</evidence>
<protein>
    <submittedName>
        <fullName evidence="8">RND family efflux transporter, MFP subunit</fullName>
    </submittedName>
</protein>
<evidence type="ECO:0000259" key="5">
    <source>
        <dbReference type="Pfam" id="PF25917"/>
    </source>
</evidence>
<feature type="domain" description="YknX-like beta-barrel" evidence="7">
    <location>
        <begin position="204"/>
        <end position="270"/>
    </location>
</feature>
<feature type="domain" description="Multidrug resistance protein MdtA-like barrel-sandwich hybrid" evidence="5">
    <location>
        <begin position="74"/>
        <end position="197"/>
    </location>
</feature>
<dbReference type="InterPro" id="IPR058627">
    <property type="entry name" value="MdtA-like_C"/>
</dbReference>
<dbReference type="Gene3D" id="2.40.420.20">
    <property type="match status" value="1"/>
</dbReference>
<dbReference type="InterPro" id="IPR058636">
    <property type="entry name" value="Beta-barrel_YknX"/>
</dbReference>
<dbReference type="Gene3D" id="2.40.50.100">
    <property type="match status" value="1"/>
</dbReference>
<evidence type="ECO:0000313" key="8">
    <source>
        <dbReference type="EMBL" id="SFH88154.1"/>
    </source>
</evidence>
<dbReference type="PANTHER" id="PTHR30469">
    <property type="entry name" value="MULTIDRUG RESISTANCE PROTEIN MDTA"/>
    <property type="match status" value="1"/>
</dbReference>
<gene>
    <name evidence="8" type="ORF">SAMN05444682_101558</name>
</gene>
<dbReference type="Pfam" id="PF25990">
    <property type="entry name" value="Beta-barrel_YknX"/>
    <property type="match status" value="1"/>
</dbReference>
<keyword evidence="4" id="KW-0175">Coiled coil</keyword>
<feature type="coiled-coil region" evidence="4">
    <location>
        <begin position="110"/>
        <end position="168"/>
    </location>
</feature>
<dbReference type="EMBL" id="FOQO01000001">
    <property type="protein sequence ID" value="SFH88154.1"/>
    <property type="molecule type" value="Genomic_DNA"/>
</dbReference>
<evidence type="ECO:0000313" key="9">
    <source>
        <dbReference type="Proteomes" id="UP000198670"/>
    </source>
</evidence>
<dbReference type="InterPro" id="IPR006143">
    <property type="entry name" value="RND_pump_MFP"/>
</dbReference>
<dbReference type="Gene3D" id="2.40.30.170">
    <property type="match status" value="1"/>
</dbReference>
<dbReference type="RefSeq" id="WP_090623900.1">
    <property type="nucleotide sequence ID" value="NZ_FOQO01000001.1"/>
</dbReference>
<name>A0A1I3DN38_9SPHI</name>
<evidence type="ECO:0000259" key="7">
    <source>
        <dbReference type="Pfam" id="PF25990"/>
    </source>
</evidence>
<dbReference type="GO" id="GO:1990281">
    <property type="term" value="C:efflux pump complex"/>
    <property type="evidence" value="ECO:0007669"/>
    <property type="project" value="TreeGrafter"/>
</dbReference>
<keyword evidence="9" id="KW-1185">Reference proteome</keyword>
<evidence type="ECO:0000256" key="3">
    <source>
        <dbReference type="ARBA" id="ARBA00022448"/>
    </source>
</evidence>
<organism evidence="8 9">
    <name type="scientific">Parapedobacter indicus</name>
    <dbReference type="NCBI Taxonomy" id="1477437"/>
    <lineage>
        <taxon>Bacteria</taxon>
        <taxon>Pseudomonadati</taxon>
        <taxon>Bacteroidota</taxon>
        <taxon>Sphingobacteriia</taxon>
        <taxon>Sphingobacteriales</taxon>
        <taxon>Sphingobacteriaceae</taxon>
        <taxon>Parapedobacter</taxon>
    </lineage>
</organism>
<evidence type="ECO:0000256" key="2">
    <source>
        <dbReference type="ARBA" id="ARBA00009477"/>
    </source>
</evidence>
<comment type="similarity">
    <text evidence="2">Belongs to the membrane fusion protein (MFP) (TC 8.A.1) family.</text>
</comment>
<comment type="subcellular location">
    <subcellularLocation>
        <location evidence="1">Cell envelope</location>
    </subcellularLocation>
</comment>
<dbReference type="PANTHER" id="PTHR30469:SF15">
    <property type="entry name" value="HLYD FAMILY OF SECRETION PROTEINS"/>
    <property type="match status" value="1"/>
</dbReference>
<dbReference type="GO" id="GO:0015562">
    <property type="term" value="F:efflux transmembrane transporter activity"/>
    <property type="evidence" value="ECO:0007669"/>
    <property type="project" value="TreeGrafter"/>
</dbReference>
<proteinExistence type="inferred from homology"/>
<dbReference type="OrthoDB" id="9784685at2"/>
<dbReference type="STRING" id="1477437.SAMN05444682_101558"/>
<accession>A0A1I3DN38</accession>